<evidence type="ECO:0000313" key="1">
    <source>
        <dbReference type="EMBL" id="MBK5898594.1"/>
    </source>
</evidence>
<accession>A0ABS1J370</accession>
<evidence type="ECO:0000313" key="2">
    <source>
        <dbReference type="Proteomes" id="UP000604730"/>
    </source>
</evidence>
<proteinExistence type="predicted"/>
<protein>
    <submittedName>
        <fullName evidence="1">Uncharacterized protein</fullName>
    </submittedName>
</protein>
<organism evidence="1 2">
    <name type="scientific">Catonella massiliensis</name>
    <dbReference type="NCBI Taxonomy" id="2799636"/>
    <lineage>
        <taxon>Bacteria</taxon>
        <taxon>Bacillati</taxon>
        <taxon>Bacillota</taxon>
        <taxon>Clostridia</taxon>
        <taxon>Lachnospirales</taxon>
        <taxon>Lachnospiraceae</taxon>
        <taxon>Catonella</taxon>
    </lineage>
</organism>
<dbReference type="Proteomes" id="UP000604730">
    <property type="component" value="Unassembled WGS sequence"/>
</dbReference>
<gene>
    <name evidence="1" type="ORF">JJN12_12505</name>
</gene>
<reference evidence="1 2" key="1">
    <citation type="submission" date="2021-01" db="EMBL/GenBank/DDBJ databases">
        <title>Isolation and description of Catonella massiliensis sp. nov., a novel Catonella species, isolated from a stable periodontitis subject.</title>
        <authorList>
            <person name="Antezack A."/>
            <person name="Boxberger M."/>
            <person name="La Scola B."/>
            <person name="Monnet-Corti V."/>
        </authorList>
    </citation>
    <scope>NUCLEOTIDE SEQUENCE [LARGE SCALE GENOMIC DNA]</scope>
    <source>
        <strain evidence="1 2">Marseille-Q4567</strain>
    </source>
</reference>
<sequence length="178" mass="20900">MDWNNMLIHLEALYVLDNALTEPEDDDLRLIRKYETDNMIKYIVDNGAGDKLTVLFTETAVLIKGFAHENSLNQFAAGEWNQGIIDMMYDGLDEKMKNMFTDDERQETTFFIWYDGEVHQNQIEGNDGGRWLLGYAFGTYERFEEFATDYYDMVFDNDLLRKLYTYSALSELELSKLI</sequence>
<dbReference type="EMBL" id="JAEPRJ010000001">
    <property type="protein sequence ID" value="MBK5898594.1"/>
    <property type="molecule type" value="Genomic_DNA"/>
</dbReference>
<comment type="caution">
    <text evidence="1">The sequence shown here is derived from an EMBL/GenBank/DDBJ whole genome shotgun (WGS) entry which is preliminary data.</text>
</comment>
<keyword evidence="2" id="KW-1185">Reference proteome</keyword>
<name>A0ABS1J370_9FIRM</name>